<evidence type="ECO:0000313" key="2">
    <source>
        <dbReference type="EMBL" id="KAK3321925.1"/>
    </source>
</evidence>
<name>A0AAE0IB93_9PEZI</name>
<accession>A0AAE0IB93</accession>
<proteinExistence type="predicted"/>
<feature type="non-terminal residue" evidence="2">
    <location>
        <position position="162"/>
    </location>
</feature>
<sequence>MPHLIPVNESLLVSVHVVIAIVIVLNRHLVLQDFNLLGQLLILVLLNAKLFPQPVDEGPFIFQFILTVCQFICMFPLHNIHHSFIVIPDHLLRNILSVHDVVPALVRTSRNLVTKSMNSHVVGTAPETLNRRTRVHPFTRPGVMGRLGTEVVTSTLAIHILH</sequence>
<keyword evidence="1" id="KW-0812">Transmembrane</keyword>
<organism evidence="2 3">
    <name type="scientific">Apodospora peruviana</name>
    <dbReference type="NCBI Taxonomy" id="516989"/>
    <lineage>
        <taxon>Eukaryota</taxon>
        <taxon>Fungi</taxon>
        <taxon>Dikarya</taxon>
        <taxon>Ascomycota</taxon>
        <taxon>Pezizomycotina</taxon>
        <taxon>Sordariomycetes</taxon>
        <taxon>Sordariomycetidae</taxon>
        <taxon>Sordariales</taxon>
        <taxon>Lasiosphaeriaceae</taxon>
        <taxon>Apodospora</taxon>
    </lineage>
</organism>
<feature type="transmembrane region" description="Helical" evidence="1">
    <location>
        <begin position="6"/>
        <end position="25"/>
    </location>
</feature>
<gene>
    <name evidence="2" type="ORF">B0H66DRAFT_619213</name>
</gene>
<reference evidence="2" key="2">
    <citation type="submission" date="2023-06" db="EMBL/GenBank/DDBJ databases">
        <authorList>
            <consortium name="Lawrence Berkeley National Laboratory"/>
            <person name="Haridas S."/>
            <person name="Hensen N."/>
            <person name="Bonometti L."/>
            <person name="Westerberg I."/>
            <person name="Brannstrom I.O."/>
            <person name="Guillou S."/>
            <person name="Cros-Aarteil S."/>
            <person name="Calhoun S."/>
            <person name="Kuo A."/>
            <person name="Mondo S."/>
            <person name="Pangilinan J."/>
            <person name="Riley R."/>
            <person name="Labutti K."/>
            <person name="Andreopoulos B."/>
            <person name="Lipzen A."/>
            <person name="Chen C."/>
            <person name="Yanf M."/>
            <person name="Daum C."/>
            <person name="Ng V."/>
            <person name="Clum A."/>
            <person name="Steindorff A."/>
            <person name="Ohm R."/>
            <person name="Martin F."/>
            <person name="Silar P."/>
            <person name="Natvig D."/>
            <person name="Lalanne C."/>
            <person name="Gautier V."/>
            <person name="Ament-Velasquez S.L."/>
            <person name="Kruys A."/>
            <person name="Hutchinson M.I."/>
            <person name="Powell A.J."/>
            <person name="Barry K."/>
            <person name="Miller A.N."/>
            <person name="Grigoriev I.V."/>
            <person name="Debuchy R."/>
            <person name="Gladieux P."/>
            <person name="Thoren M.H."/>
            <person name="Johannesson H."/>
        </authorList>
    </citation>
    <scope>NUCLEOTIDE SEQUENCE</scope>
    <source>
        <strain evidence="2">CBS 118394</strain>
    </source>
</reference>
<comment type="caution">
    <text evidence="2">The sequence shown here is derived from an EMBL/GenBank/DDBJ whole genome shotgun (WGS) entry which is preliminary data.</text>
</comment>
<dbReference type="Proteomes" id="UP001283341">
    <property type="component" value="Unassembled WGS sequence"/>
</dbReference>
<feature type="transmembrane region" description="Helical" evidence="1">
    <location>
        <begin position="58"/>
        <end position="77"/>
    </location>
</feature>
<keyword evidence="1" id="KW-1133">Transmembrane helix</keyword>
<keyword evidence="3" id="KW-1185">Reference proteome</keyword>
<evidence type="ECO:0000256" key="1">
    <source>
        <dbReference type="SAM" id="Phobius"/>
    </source>
</evidence>
<dbReference type="AlphaFoldDB" id="A0AAE0IB93"/>
<reference evidence="2" key="1">
    <citation type="journal article" date="2023" name="Mol. Phylogenet. Evol.">
        <title>Genome-scale phylogeny and comparative genomics of the fungal order Sordariales.</title>
        <authorList>
            <person name="Hensen N."/>
            <person name="Bonometti L."/>
            <person name="Westerberg I."/>
            <person name="Brannstrom I.O."/>
            <person name="Guillou S."/>
            <person name="Cros-Aarteil S."/>
            <person name="Calhoun S."/>
            <person name="Haridas S."/>
            <person name="Kuo A."/>
            <person name="Mondo S."/>
            <person name="Pangilinan J."/>
            <person name="Riley R."/>
            <person name="LaButti K."/>
            <person name="Andreopoulos B."/>
            <person name="Lipzen A."/>
            <person name="Chen C."/>
            <person name="Yan M."/>
            <person name="Daum C."/>
            <person name="Ng V."/>
            <person name="Clum A."/>
            <person name="Steindorff A."/>
            <person name="Ohm R.A."/>
            <person name="Martin F."/>
            <person name="Silar P."/>
            <person name="Natvig D.O."/>
            <person name="Lalanne C."/>
            <person name="Gautier V."/>
            <person name="Ament-Velasquez S.L."/>
            <person name="Kruys A."/>
            <person name="Hutchinson M.I."/>
            <person name="Powell A.J."/>
            <person name="Barry K."/>
            <person name="Miller A.N."/>
            <person name="Grigoriev I.V."/>
            <person name="Debuchy R."/>
            <person name="Gladieux P."/>
            <person name="Hiltunen Thoren M."/>
            <person name="Johannesson H."/>
        </authorList>
    </citation>
    <scope>NUCLEOTIDE SEQUENCE</scope>
    <source>
        <strain evidence="2">CBS 118394</strain>
    </source>
</reference>
<protein>
    <submittedName>
        <fullName evidence="2">Uncharacterized protein</fullName>
    </submittedName>
</protein>
<evidence type="ECO:0000313" key="3">
    <source>
        <dbReference type="Proteomes" id="UP001283341"/>
    </source>
</evidence>
<keyword evidence="1" id="KW-0472">Membrane</keyword>
<dbReference type="EMBL" id="JAUEDM010000003">
    <property type="protein sequence ID" value="KAK3321925.1"/>
    <property type="molecule type" value="Genomic_DNA"/>
</dbReference>